<proteinExistence type="predicted"/>
<dbReference type="EMBL" id="CP041695">
    <property type="protein sequence ID" value="QDP82254.1"/>
    <property type="molecule type" value="Genomic_DNA"/>
</dbReference>
<evidence type="ECO:0000313" key="2">
    <source>
        <dbReference type="Proteomes" id="UP000317039"/>
    </source>
</evidence>
<name>A0A516NTS6_9NOCA</name>
<accession>A0A516NTS6</accession>
<reference evidence="1 2" key="1">
    <citation type="submission" date="2019-07" db="EMBL/GenBank/DDBJ databases">
        <title>Complete Genome Sequence and Methylome Analysis of Nocardia otitidis-caviarum NEB252.</title>
        <authorList>
            <person name="Fomenkov A."/>
            <person name="Anton B.P."/>
            <person name="Vincze T."/>
            <person name="Roberts R.J."/>
        </authorList>
    </citation>
    <scope>NUCLEOTIDE SEQUENCE [LARGE SCALE GENOMIC DNA]</scope>
    <source>
        <strain evidence="1 2">NEB252</strain>
    </source>
</reference>
<evidence type="ECO:0000313" key="1">
    <source>
        <dbReference type="EMBL" id="QDP82254.1"/>
    </source>
</evidence>
<dbReference type="GeneID" id="80336493"/>
<dbReference type="RefSeq" id="WP_143983128.1">
    <property type="nucleotide sequence ID" value="NZ_CP041695.1"/>
</dbReference>
<dbReference type="AlphaFoldDB" id="A0A516NTS6"/>
<dbReference type="KEGG" id="nod:FOH10_29495"/>
<organism evidence="1 2">
    <name type="scientific">Nocardia otitidiscaviarum</name>
    <dbReference type="NCBI Taxonomy" id="1823"/>
    <lineage>
        <taxon>Bacteria</taxon>
        <taxon>Bacillati</taxon>
        <taxon>Actinomycetota</taxon>
        <taxon>Actinomycetes</taxon>
        <taxon>Mycobacteriales</taxon>
        <taxon>Nocardiaceae</taxon>
        <taxon>Nocardia</taxon>
    </lineage>
</organism>
<protein>
    <submittedName>
        <fullName evidence="1">Uncharacterized protein</fullName>
    </submittedName>
</protein>
<sequence length="126" mass="14914">MSDRTHPDWITPAPSDLYHRLFDLREQIGELRREMTRIRIDYGRLHRKPEDLAVDDLGDPIDPVHATEQVMHALQRADEHLSCADIRLNDTRGRYATRLKLTDAAAEARWQQIQQRDHRDPIERTR</sequence>
<gene>
    <name evidence="1" type="ORF">FOH10_29495</name>
</gene>
<dbReference type="Proteomes" id="UP000317039">
    <property type="component" value="Chromosome"/>
</dbReference>